<organism evidence="1 2">
    <name type="scientific">Herbiconiux daphne</name>
    <dbReference type="NCBI Taxonomy" id="2970914"/>
    <lineage>
        <taxon>Bacteria</taxon>
        <taxon>Bacillati</taxon>
        <taxon>Actinomycetota</taxon>
        <taxon>Actinomycetes</taxon>
        <taxon>Micrococcales</taxon>
        <taxon>Microbacteriaceae</taxon>
        <taxon>Herbiconiux</taxon>
    </lineage>
</organism>
<evidence type="ECO:0000313" key="1">
    <source>
        <dbReference type="EMBL" id="MCS5737577.1"/>
    </source>
</evidence>
<name>A0ABT2HCI5_9MICO</name>
<dbReference type="RefSeq" id="WP_259544007.1">
    <property type="nucleotide sequence ID" value="NZ_JANLCJ010000839.1"/>
</dbReference>
<comment type="caution">
    <text evidence="1">The sequence shown here is derived from an EMBL/GenBank/DDBJ whole genome shotgun (WGS) entry which is preliminary data.</text>
</comment>
<evidence type="ECO:0000313" key="2">
    <source>
        <dbReference type="Proteomes" id="UP001165586"/>
    </source>
</evidence>
<reference evidence="1" key="1">
    <citation type="submission" date="2022-08" db="EMBL/GenBank/DDBJ databases">
        <authorList>
            <person name="Deng Y."/>
            <person name="Han X.-F."/>
            <person name="Zhang Y.-Q."/>
        </authorList>
    </citation>
    <scope>NUCLEOTIDE SEQUENCE</scope>
    <source>
        <strain evidence="1">CPCC 203386</strain>
    </source>
</reference>
<accession>A0ABT2HCI5</accession>
<keyword evidence="2" id="KW-1185">Reference proteome</keyword>
<dbReference type="Proteomes" id="UP001165586">
    <property type="component" value="Unassembled WGS sequence"/>
</dbReference>
<gene>
    <name evidence="1" type="ORF">N1032_27985</name>
</gene>
<protein>
    <submittedName>
        <fullName evidence="1">Uncharacterized protein</fullName>
    </submittedName>
</protein>
<dbReference type="EMBL" id="JANLCJ010000839">
    <property type="protein sequence ID" value="MCS5737577.1"/>
    <property type="molecule type" value="Genomic_DNA"/>
</dbReference>
<proteinExistence type="predicted"/>
<sequence>MEALIKKLHGIQRALNQYHGKPCKVCGETLRYRSNKRCVMCKHEMDAWNYQQRKARKQVEQRHEVEAA</sequence>